<organism evidence="1 2">
    <name type="scientific">Spodoptera litura</name>
    <name type="common">Asian cotton leafworm</name>
    <dbReference type="NCBI Taxonomy" id="69820"/>
    <lineage>
        <taxon>Eukaryota</taxon>
        <taxon>Metazoa</taxon>
        <taxon>Ecdysozoa</taxon>
        <taxon>Arthropoda</taxon>
        <taxon>Hexapoda</taxon>
        <taxon>Insecta</taxon>
        <taxon>Pterygota</taxon>
        <taxon>Neoptera</taxon>
        <taxon>Endopterygota</taxon>
        <taxon>Lepidoptera</taxon>
        <taxon>Glossata</taxon>
        <taxon>Ditrysia</taxon>
        <taxon>Noctuoidea</taxon>
        <taxon>Noctuidae</taxon>
        <taxon>Amphipyrinae</taxon>
        <taxon>Spodoptera</taxon>
    </lineage>
</organism>
<dbReference type="OrthoDB" id="8196889at2759"/>
<proteinExistence type="predicted"/>
<dbReference type="GeneID" id="111360295"/>
<evidence type="ECO:0000313" key="2">
    <source>
        <dbReference type="RefSeq" id="XP_022831954.1"/>
    </source>
</evidence>
<keyword evidence="1" id="KW-1185">Reference proteome</keyword>
<dbReference type="RefSeq" id="XP_022831954.1">
    <property type="nucleotide sequence ID" value="XM_022976186.1"/>
</dbReference>
<dbReference type="KEGG" id="sliu:111360295"/>
<dbReference type="Proteomes" id="UP000301870">
    <property type="component" value="Chromosome 30"/>
</dbReference>
<sequence>MNIMSDSSEDEDLSRFREVVDTSFTKLINESRGLATKDVYDNNKEKPKSERYLEVASHYNDVKVPEEMQKRIGAKVSAIIQKKIQFVDIQNETKKRKIKGGIKLFSSSEGFLSCEEIKDTYTDTHNAESKKLKNKRRQIDPEENINENDKLKAVLLDGDYILSKEETKLWKSRRKEKLFKYKGNKKSKILTEVA</sequence>
<dbReference type="AlphaFoldDB" id="A0A9J7EPV4"/>
<gene>
    <name evidence="2" type="primary">LOC111360295</name>
</gene>
<name>A0A9J7EPV4_SPOLT</name>
<accession>A0A9J7EPV4</accession>
<evidence type="ECO:0000313" key="1">
    <source>
        <dbReference type="Proteomes" id="UP000301870"/>
    </source>
</evidence>
<reference evidence="2" key="1">
    <citation type="submission" date="2025-08" db="UniProtKB">
        <authorList>
            <consortium name="RefSeq"/>
        </authorList>
    </citation>
    <scope>IDENTIFICATION</scope>
    <source>
        <strain evidence="2">Ishihara</strain>
        <tissue evidence="2">Whole body</tissue>
    </source>
</reference>
<protein>
    <submittedName>
        <fullName evidence="2">Uncharacterized protein LOC111360295</fullName>
    </submittedName>
</protein>